<dbReference type="EMBL" id="JAUTXU010000485">
    <property type="protein sequence ID" value="KAK3679600.1"/>
    <property type="molecule type" value="Genomic_DNA"/>
</dbReference>
<evidence type="ECO:0000313" key="2">
    <source>
        <dbReference type="Proteomes" id="UP001281147"/>
    </source>
</evidence>
<sequence length="275" mass="29811">MEEFVMEPSYPGPQSAHHELRTAQNSAAFVLPTLQCMEEVNPCLTLLDVGAGSGTISVTLAKAIPGGKVTAMDLNAEILPRAAVIADLAGVQNIEFQQGDVYHLPYPDGSFDITFCHQVLTHLKAPWNAIAEMMRVTKSGGIVAAREGDLETECVWPELPGLLKFHQFVAGMMNAAGGSSTGGRQLLSWALKADAERGRVTVSYGTWSYNSPGDKRVWAQALMDKVRAGRLREGGLKSGLVTRADLDEMARAWEEWAELEDASVAMMHGEIVIQK</sequence>
<proteinExistence type="predicted"/>
<name>A0ACC3M8R3_9PEZI</name>
<accession>A0ACC3M8R3</accession>
<dbReference type="Proteomes" id="UP001281147">
    <property type="component" value="Unassembled WGS sequence"/>
</dbReference>
<protein>
    <submittedName>
        <fullName evidence="1">Uncharacterized protein</fullName>
    </submittedName>
</protein>
<comment type="caution">
    <text evidence="1">The sequence shown here is derived from an EMBL/GenBank/DDBJ whole genome shotgun (WGS) entry which is preliminary data.</text>
</comment>
<keyword evidence="2" id="KW-1185">Reference proteome</keyword>
<gene>
    <name evidence="1" type="ORF">LTR37_021371</name>
</gene>
<organism evidence="1 2">
    <name type="scientific">Vermiconidia calcicola</name>
    <dbReference type="NCBI Taxonomy" id="1690605"/>
    <lineage>
        <taxon>Eukaryota</taxon>
        <taxon>Fungi</taxon>
        <taxon>Dikarya</taxon>
        <taxon>Ascomycota</taxon>
        <taxon>Pezizomycotina</taxon>
        <taxon>Dothideomycetes</taxon>
        <taxon>Dothideomycetidae</taxon>
        <taxon>Mycosphaerellales</taxon>
        <taxon>Extremaceae</taxon>
        <taxon>Vermiconidia</taxon>
    </lineage>
</organism>
<reference evidence="1" key="1">
    <citation type="submission" date="2023-07" db="EMBL/GenBank/DDBJ databases">
        <title>Black Yeasts Isolated from many extreme environments.</title>
        <authorList>
            <person name="Coleine C."/>
            <person name="Stajich J.E."/>
            <person name="Selbmann L."/>
        </authorList>
    </citation>
    <scope>NUCLEOTIDE SEQUENCE</scope>
    <source>
        <strain evidence="1">CCFEE 5714</strain>
    </source>
</reference>
<evidence type="ECO:0000313" key="1">
    <source>
        <dbReference type="EMBL" id="KAK3679600.1"/>
    </source>
</evidence>